<feature type="domain" description="PAC" evidence="10">
    <location>
        <begin position="735"/>
        <end position="788"/>
    </location>
</feature>
<evidence type="ECO:0000256" key="6">
    <source>
        <dbReference type="PROSITE-ProRule" id="PRU00169"/>
    </source>
</evidence>
<accession>A0ABY2KSY9</accession>
<dbReference type="SMART" id="SM00387">
    <property type="entry name" value="HATPase_c"/>
    <property type="match status" value="1"/>
</dbReference>
<dbReference type="CDD" id="cd17546">
    <property type="entry name" value="REC_hyHK_CKI1_RcsC-like"/>
    <property type="match status" value="1"/>
</dbReference>
<dbReference type="NCBIfam" id="TIGR00229">
    <property type="entry name" value="sensory_box"/>
    <property type="match status" value="3"/>
</dbReference>
<dbReference type="Proteomes" id="UP000297741">
    <property type="component" value="Unassembled WGS sequence"/>
</dbReference>
<evidence type="ECO:0000256" key="3">
    <source>
        <dbReference type="ARBA" id="ARBA00022553"/>
    </source>
</evidence>
<comment type="caution">
    <text evidence="11">The sequence shown here is derived from an EMBL/GenBank/DDBJ whole genome shotgun (WGS) entry which is preliminary data.</text>
</comment>
<dbReference type="InterPro" id="IPR000700">
    <property type="entry name" value="PAS-assoc_C"/>
</dbReference>
<dbReference type="InterPro" id="IPR036890">
    <property type="entry name" value="HATPase_C_sf"/>
</dbReference>
<dbReference type="CDD" id="cd16922">
    <property type="entry name" value="HATPase_EvgS-ArcB-TorS-like"/>
    <property type="match status" value="1"/>
</dbReference>
<feature type="modified residue" description="4-aspartylphosphate" evidence="6">
    <location>
        <position position="1237"/>
    </location>
</feature>
<dbReference type="SMART" id="SM00448">
    <property type="entry name" value="REC"/>
    <property type="match status" value="1"/>
</dbReference>
<evidence type="ECO:0000313" key="11">
    <source>
        <dbReference type="EMBL" id="TGD44191.1"/>
    </source>
</evidence>
<dbReference type="Pfam" id="PF12860">
    <property type="entry name" value="PAS_7"/>
    <property type="match status" value="1"/>
</dbReference>
<dbReference type="InterPro" id="IPR001789">
    <property type="entry name" value="Sig_transdc_resp-reg_receiver"/>
</dbReference>
<evidence type="ECO:0000256" key="2">
    <source>
        <dbReference type="ARBA" id="ARBA00012438"/>
    </source>
</evidence>
<feature type="domain" description="Response regulatory" evidence="8">
    <location>
        <begin position="1183"/>
        <end position="1305"/>
    </location>
</feature>
<dbReference type="CDD" id="cd00082">
    <property type="entry name" value="HisKA"/>
    <property type="match status" value="1"/>
</dbReference>
<evidence type="ECO:0000259" key="9">
    <source>
        <dbReference type="PROSITE" id="PS50112"/>
    </source>
</evidence>
<dbReference type="Gene3D" id="1.10.287.130">
    <property type="match status" value="1"/>
</dbReference>
<reference evidence="11 12" key="1">
    <citation type="submission" date="2018-11" db="EMBL/GenBank/DDBJ databases">
        <title>Tabrizicola sp. isolated from sediment of alpine lake.</title>
        <authorList>
            <person name="Liu Z."/>
        </authorList>
    </citation>
    <scope>NUCLEOTIDE SEQUENCE [LARGE SCALE GENOMIC DNA]</scope>
    <source>
        <strain evidence="11 12">DRYC-M-16</strain>
    </source>
</reference>
<dbReference type="PROSITE" id="PS50109">
    <property type="entry name" value="HIS_KIN"/>
    <property type="match status" value="1"/>
</dbReference>
<dbReference type="SMART" id="SM00091">
    <property type="entry name" value="PAS"/>
    <property type="match status" value="5"/>
</dbReference>
<dbReference type="SUPFAM" id="SSF52172">
    <property type="entry name" value="CheY-like"/>
    <property type="match status" value="1"/>
</dbReference>
<dbReference type="Pfam" id="PF00989">
    <property type="entry name" value="PAS"/>
    <property type="match status" value="2"/>
</dbReference>
<dbReference type="CDD" id="cd00130">
    <property type="entry name" value="PAS"/>
    <property type="match status" value="3"/>
</dbReference>
<dbReference type="InterPro" id="IPR005467">
    <property type="entry name" value="His_kinase_dom"/>
</dbReference>
<dbReference type="Gene3D" id="3.30.565.10">
    <property type="entry name" value="Histidine kinase-like ATPase, C-terminal domain"/>
    <property type="match status" value="1"/>
</dbReference>
<dbReference type="PROSITE" id="PS50113">
    <property type="entry name" value="PAC"/>
    <property type="match status" value="2"/>
</dbReference>
<dbReference type="InterPro" id="IPR003661">
    <property type="entry name" value="HisK_dim/P_dom"/>
</dbReference>
<dbReference type="EC" id="2.7.13.3" evidence="2"/>
<dbReference type="EMBL" id="RPEM01000003">
    <property type="protein sequence ID" value="TGD44191.1"/>
    <property type="molecule type" value="Genomic_DNA"/>
</dbReference>
<dbReference type="PANTHER" id="PTHR43047:SF72">
    <property type="entry name" value="OSMOSENSING HISTIDINE PROTEIN KINASE SLN1"/>
    <property type="match status" value="1"/>
</dbReference>
<keyword evidence="5" id="KW-0418">Kinase</keyword>
<dbReference type="Gene3D" id="3.30.450.20">
    <property type="entry name" value="PAS domain"/>
    <property type="match status" value="6"/>
</dbReference>
<dbReference type="PROSITE" id="PS50112">
    <property type="entry name" value="PAS"/>
    <property type="match status" value="3"/>
</dbReference>
<dbReference type="InterPro" id="IPR035965">
    <property type="entry name" value="PAS-like_dom_sf"/>
</dbReference>
<feature type="domain" description="PAS" evidence="9">
    <location>
        <begin position="654"/>
        <end position="712"/>
    </location>
</feature>
<evidence type="ECO:0000259" key="8">
    <source>
        <dbReference type="PROSITE" id="PS50110"/>
    </source>
</evidence>
<feature type="domain" description="PAS" evidence="9">
    <location>
        <begin position="789"/>
        <end position="833"/>
    </location>
</feature>
<evidence type="ECO:0000259" key="10">
    <source>
        <dbReference type="PROSITE" id="PS50113"/>
    </source>
</evidence>
<dbReference type="Pfam" id="PF02518">
    <property type="entry name" value="HATPase_c"/>
    <property type="match status" value="1"/>
</dbReference>
<feature type="domain" description="Histidine kinase" evidence="7">
    <location>
        <begin position="941"/>
        <end position="1158"/>
    </location>
</feature>
<dbReference type="InterPro" id="IPR013655">
    <property type="entry name" value="PAS_fold_3"/>
</dbReference>
<dbReference type="Gene3D" id="3.40.50.2300">
    <property type="match status" value="1"/>
</dbReference>
<gene>
    <name evidence="11" type="ORF">EEB11_05705</name>
</gene>
<dbReference type="InterPro" id="IPR004358">
    <property type="entry name" value="Sig_transdc_His_kin-like_C"/>
</dbReference>
<feature type="domain" description="PAC" evidence="10">
    <location>
        <begin position="458"/>
        <end position="512"/>
    </location>
</feature>
<dbReference type="Gene3D" id="2.10.70.100">
    <property type="match status" value="1"/>
</dbReference>
<dbReference type="SUPFAM" id="SSF55785">
    <property type="entry name" value="PYP-like sensor domain (PAS domain)"/>
    <property type="match status" value="6"/>
</dbReference>
<evidence type="ECO:0000259" key="7">
    <source>
        <dbReference type="PROSITE" id="PS50109"/>
    </source>
</evidence>
<organism evidence="11 12">
    <name type="scientific">Pseudotabrizicola sediminis</name>
    <dbReference type="NCBI Taxonomy" id="2486418"/>
    <lineage>
        <taxon>Bacteria</taxon>
        <taxon>Pseudomonadati</taxon>
        <taxon>Pseudomonadota</taxon>
        <taxon>Alphaproteobacteria</taxon>
        <taxon>Rhodobacterales</taxon>
        <taxon>Paracoccaceae</taxon>
        <taxon>Pseudotabrizicola</taxon>
    </lineage>
</organism>
<dbReference type="PROSITE" id="PS50110">
    <property type="entry name" value="RESPONSE_REGULATORY"/>
    <property type="match status" value="1"/>
</dbReference>
<dbReference type="InterPro" id="IPR003594">
    <property type="entry name" value="HATPase_dom"/>
</dbReference>
<sequence length="1308" mass="144680">MIRHRALTADTGRLSNLMSFTADQFHILEDFADQDRIESVLAGVVRHCGASAGLLLVGPPDITAAVRVAHPDSAMAELCAAVAAGKISDDLTKGPRRRLDLGTICGQPAALVLNLGKKPLPPESVATLEKLRTSLRVALDRWCSGNNAARLAGLASLFDMWIWETDSQGELSYLCPPAPDDSNATPKADHLHSDDWAGVDWCSLRARMAQHVPIRNHIHAMKMPDGTQRWLRSNGTPRRDAAGRFLGYTGLSSERPEPSADEYNAIAAYDRLTAILAVVPNLIFEITADGRYTDFIAGPSDQLADARETLPGRQFEDILPPDIAAKNRLALQEALETGRSTPIRYKLDSHWYESVGARKLGDKRDEEPTVIFVVRDVTRDMQKSDDLSRLNRVVENMSNLVVVVDREKRITWANQAWERRTGWALAEVAGRDLSNLVRGANPDPENKKAVDQAIARAEHYHGDAINFDRQGDAYWIDFNILPLFDRDGNVTGHVSIETDITAQKASEAKTVQLAEEADRLRDRLHNAIETLPDGVLIWDADERLVFANSAYKRMHPAVADILLPGVHQQEVLDLGIKKGIFLDAIGRVDAWLAEQWQRYKNPNIDEVLASDDRWIRRVDLRTSDGGRIAVRIDTTERHRQLQALDEAHRSLAEARDSLAQIIESADVGTWDWRVDTGALRIGGRYAQMLGYTPEELGEPSDAMFRALVHPTDLLRLDHSERQDFAPLPDGREVVREHQLRMRRKDGSWAWIMSRSAVTERAPDGTHRAVVGIHLDITERKNLEDLVLSNQAFLTEVMDTSISAIIVMDSQDRITYANAEAERILGRDRNTIEGLTYCDPIWRITDADGNPLPAEALPGRRAQVENTIVRDARIGIEWPDGTRRILSVNAVPHHGIDQNTSEKLTIASFVDITDDLNKAARLEHALLEAQAASQSKSTFLANMSHEIRTPLNGVLGMAELLDGLIKDPREKDMIGTIRRSGELLLNVLNEVLDMSKIEAGKMVIEQIPFIPAEIARQVEPLHGLRAEEKGLDFEVLTNSGSEKPRLGDSFRIQQILNNLLSNAIKFTDSGSVSLTMSARPGKALIIEVRDTGIGMSSDQVRRIFDNFEQAEGGTTRRFGGTGLGMPIVRNLVELMGGTIEVDSQLGEWTQVKISLPLAETVEAALVQDIKRPDRTRLVSLSGVSLLIADDSATNRIVITEMLKDTGAEVVLANNGAEAIELWRNRSESGMPFDMLILDIAMPVLDGTGALQAIRKTGLPGSQVPAIAVTANAMSHQVSEYIMAGFDSHVPKPFRQAELIHAVSILLTRA</sequence>
<evidence type="ECO:0000256" key="5">
    <source>
        <dbReference type="ARBA" id="ARBA00022777"/>
    </source>
</evidence>
<keyword evidence="4" id="KW-0808">Transferase</keyword>
<dbReference type="InterPro" id="IPR036097">
    <property type="entry name" value="HisK_dim/P_sf"/>
</dbReference>
<name>A0ABY2KSY9_9RHOB</name>
<evidence type="ECO:0000313" key="12">
    <source>
        <dbReference type="Proteomes" id="UP000297741"/>
    </source>
</evidence>
<keyword evidence="12" id="KW-1185">Reference proteome</keyword>
<dbReference type="PRINTS" id="PR00344">
    <property type="entry name" value="BCTRLSENSOR"/>
</dbReference>
<evidence type="ECO:0000256" key="1">
    <source>
        <dbReference type="ARBA" id="ARBA00000085"/>
    </source>
</evidence>
<feature type="domain" description="PAS" evidence="9">
    <location>
        <begin position="386"/>
        <end position="443"/>
    </location>
</feature>
<dbReference type="Pfam" id="PF00072">
    <property type="entry name" value="Response_reg"/>
    <property type="match status" value="1"/>
</dbReference>
<protein>
    <recommendedName>
        <fullName evidence="2">histidine kinase</fullName>
        <ecNumber evidence="2">2.7.13.3</ecNumber>
    </recommendedName>
</protein>
<keyword evidence="3 6" id="KW-0597">Phosphoprotein</keyword>
<dbReference type="SMART" id="SM00388">
    <property type="entry name" value="HisKA"/>
    <property type="match status" value="1"/>
</dbReference>
<dbReference type="InterPro" id="IPR001610">
    <property type="entry name" value="PAC"/>
</dbReference>
<evidence type="ECO:0000256" key="4">
    <source>
        <dbReference type="ARBA" id="ARBA00022679"/>
    </source>
</evidence>
<dbReference type="Pfam" id="PF00512">
    <property type="entry name" value="HisKA"/>
    <property type="match status" value="1"/>
</dbReference>
<dbReference type="SUPFAM" id="SSF47384">
    <property type="entry name" value="Homodimeric domain of signal transducing histidine kinase"/>
    <property type="match status" value="1"/>
</dbReference>
<dbReference type="InterPro" id="IPR013767">
    <property type="entry name" value="PAS_fold"/>
</dbReference>
<dbReference type="PANTHER" id="PTHR43047">
    <property type="entry name" value="TWO-COMPONENT HISTIDINE PROTEIN KINASE"/>
    <property type="match status" value="1"/>
</dbReference>
<dbReference type="InterPro" id="IPR000014">
    <property type="entry name" value="PAS"/>
</dbReference>
<comment type="catalytic activity">
    <reaction evidence="1">
        <text>ATP + protein L-histidine = ADP + protein N-phospho-L-histidine.</text>
        <dbReference type="EC" id="2.7.13.3"/>
    </reaction>
</comment>
<dbReference type="InterPro" id="IPR011006">
    <property type="entry name" value="CheY-like_superfamily"/>
</dbReference>
<dbReference type="SUPFAM" id="SSF55874">
    <property type="entry name" value="ATPase domain of HSP90 chaperone/DNA topoisomerase II/histidine kinase"/>
    <property type="match status" value="1"/>
</dbReference>
<dbReference type="SMART" id="SM00086">
    <property type="entry name" value="PAC"/>
    <property type="match status" value="3"/>
</dbReference>
<dbReference type="Pfam" id="PF08447">
    <property type="entry name" value="PAS_3"/>
    <property type="match status" value="1"/>
</dbReference>
<proteinExistence type="predicted"/>